<protein>
    <submittedName>
        <fullName evidence="1">Uncharacterized protein</fullName>
    </submittedName>
</protein>
<name>A0A1Q9CS25_SYMMI</name>
<keyword evidence="2" id="KW-1185">Reference proteome</keyword>
<reference evidence="1 2" key="1">
    <citation type="submission" date="2016-02" db="EMBL/GenBank/DDBJ databases">
        <title>Genome analysis of coral dinoflagellate symbionts highlights evolutionary adaptations to a symbiotic lifestyle.</title>
        <authorList>
            <person name="Aranda M."/>
            <person name="Li Y."/>
            <person name="Liew Y.J."/>
            <person name="Baumgarten S."/>
            <person name="Simakov O."/>
            <person name="Wilson M."/>
            <person name="Piel J."/>
            <person name="Ashoor H."/>
            <person name="Bougouffa S."/>
            <person name="Bajic V.B."/>
            <person name="Ryu T."/>
            <person name="Ravasi T."/>
            <person name="Bayer T."/>
            <person name="Micklem G."/>
            <person name="Kim H."/>
            <person name="Bhak J."/>
            <person name="Lajeunesse T.C."/>
            <person name="Voolstra C.R."/>
        </authorList>
    </citation>
    <scope>NUCLEOTIDE SEQUENCE [LARGE SCALE GENOMIC DNA]</scope>
    <source>
        <strain evidence="1 2">CCMP2467</strain>
    </source>
</reference>
<evidence type="ECO:0000313" key="2">
    <source>
        <dbReference type="Proteomes" id="UP000186817"/>
    </source>
</evidence>
<dbReference type="EMBL" id="LSRX01000960">
    <property type="protein sequence ID" value="OLP85711.1"/>
    <property type="molecule type" value="Genomic_DNA"/>
</dbReference>
<dbReference type="AlphaFoldDB" id="A0A1Q9CS25"/>
<dbReference type="Proteomes" id="UP000186817">
    <property type="component" value="Unassembled WGS sequence"/>
</dbReference>
<proteinExistence type="predicted"/>
<evidence type="ECO:0000313" key="1">
    <source>
        <dbReference type="EMBL" id="OLP85711.1"/>
    </source>
</evidence>
<accession>A0A1Q9CS25</accession>
<gene>
    <name evidence="1" type="ORF">AK812_SmicGene33265</name>
</gene>
<comment type="caution">
    <text evidence="1">The sequence shown here is derived from an EMBL/GenBank/DDBJ whole genome shotgun (WGS) entry which is preliminary data.</text>
</comment>
<sequence>MRFGKIDSGLNVFLLLYILVRELGYLRCLSFDAASLAGLQFAGQVISFRLFWKTCWSDPGYCAAHVHNTADADELNIAAKSFPNEYLQLASSQEAEMNPSGARYDSGFCRLWIPF</sequence>
<organism evidence="1 2">
    <name type="scientific">Symbiodinium microadriaticum</name>
    <name type="common">Dinoflagellate</name>
    <name type="synonym">Zooxanthella microadriatica</name>
    <dbReference type="NCBI Taxonomy" id="2951"/>
    <lineage>
        <taxon>Eukaryota</taxon>
        <taxon>Sar</taxon>
        <taxon>Alveolata</taxon>
        <taxon>Dinophyceae</taxon>
        <taxon>Suessiales</taxon>
        <taxon>Symbiodiniaceae</taxon>
        <taxon>Symbiodinium</taxon>
    </lineage>
</organism>